<proteinExistence type="predicted"/>
<keyword evidence="4" id="KW-1185">Reference proteome</keyword>
<accession>A0A564Y5W7</accession>
<sequence>MKADLSSTFIPSLPEAVAAVENVKTLLADCSTPTYQEPKATQTLSTNASKVAVRAHFRSRAFGDLRGGETFPISSGRSSIHDPTRPVLTSLFATTLSVSLSNRSMMALSRSFKDLKRLTILQNGKERVLSMDCVKPAYLDKLVTENAPPVFHPNPPVMEIEESIPITCS</sequence>
<dbReference type="EMBL" id="CABIJS010000123">
    <property type="protein sequence ID" value="VUZ44475.1"/>
    <property type="molecule type" value="Genomic_DNA"/>
</dbReference>
<evidence type="ECO:0000313" key="3">
    <source>
        <dbReference type="EMBL" id="VUZ44478.1"/>
    </source>
</evidence>
<dbReference type="AlphaFoldDB" id="A0A564Y5W7"/>
<evidence type="ECO:0000313" key="2">
    <source>
        <dbReference type="EMBL" id="VUZ44475.1"/>
    </source>
</evidence>
<dbReference type="Proteomes" id="UP000321570">
    <property type="component" value="Unassembled WGS sequence"/>
</dbReference>
<dbReference type="EMBL" id="CABIJS010000123">
    <property type="protein sequence ID" value="VUZ44478.1"/>
    <property type="molecule type" value="Genomic_DNA"/>
</dbReference>
<dbReference type="EMBL" id="CABIJS010000091">
    <property type="protein sequence ID" value="VUZ42707.1"/>
    <property type="molecule type" value="Genomic_DNA"/>
</dbReference>
<organism evidence="1 4">
    <name type="scientific">Hymenolepis diminuta</name>
    <name type="common">Rat tapeworm</name>
    <dbReference type="NCBI Taxonomy" id="6216"/>
    <lineage>
        <taxon>Eukaryota</taxon>
        <taxon>Metazoa</taxon>
        <taxon>Spiralia</taxon>
        <taxon>Lophotrochozoa</taxon>
        <taxon>Platyhelminthes</taxon>
        <taxon>Cestoda</taxon>
        <taxon>Eucestoda</taxon>
        <taxon>Cyclophyllidea</taxon>
        <taxon>Hymenolepididae</taxon>
        <taxon>Hymenolepis</taxon>
    </lineage>
</organism>
<name>A0A564Y5W7_HYMDI</name>
<evidence type="ECO:0000313" key="1">
    <source>
        <dbReference type="EMBL" id="VUZ42707.1"/>
    </source>
</evidence>
<protein>
    <submittedName>
        <fullName evidence="1">Uncharacterized protein</fullName>
    </submittedName>
</protein>
<reference evidence="1 4" key="1">
    <citation type="submission" date="2019-07" db="EMBL/GenBank/DDBJ databases">
        <authorList>
            <person name="Jastrzebski P J."/>
            <person name="Paukszto L."/>
            <person name="Jastrzebski P J."/>
        </authorList>
    </citation>
    <scope>NUCLEOTIDE SEQUENCE [LARGE SCALE GENOMIC DNA]</scope>
    <source>
        <strain evidence="1 4">WMS-il1</strain>
    </source>
</reference>
<gene>
    <name evidence="1" type="ORF">WMSIL1_LOCUS3273</name>
    <name evidence="2" type="ORF">WMSIL1_LOCUS4404</name>
    <name evidence="3" type="ORF">WMSIL1_LOCUS4642</name>
</gene>
<evidence type="ECO:0000313" key="4">
    <source>
        <dbReference type="Proteomes" id="UP000321570"/>
    </source>
</evidence>